<reference evidence="2" key="1">
    <citation type="journal article" date="2019" name="Int. J. Syst. Evol. Microbiol.">
        <title>The Global Catalogue of Microorganisms (GCM) 10K type strain sequencing project: providing services to taxonomists for standard genome sequencing and annotation.</title>
        <authorList>
            <consortium name="The Broad Institute Genomics Platform"/>
            <consortium name="The Broad Institute Genome Sequencing Center for Infectious Disease"/>
            <person name="Wu L."/>
            <person name="Ma J."/>
        </authorList>
    </citation>
    <scope>NUCLEOTIDE SEQUENCE [LARGE SCALE GENOMIC DNA]</scope>
    <source>
        <strain evidence="2">JCM 16929</strain>
    </source>
</reference>
<evidence type="ECO:0000313" key="1">
    <source>
        <dbReference type="EMBL" id="GAA3643314.1"/>
    </source>
</evidence>
<gene>
    <name evidence="1" type="ORF">GCM10022236_52470</name>
</gene>
<organism evidence="1 2">
    <name type="scientific">Microlunatus ginsengisoli</name>
    <dbReference type="NCBI Taxonomy" id="363863"/>
    <lineage>
        <taxon>Bacteria</taxon>
        <taxon>Bacillati</taxon>
        <taxon>Actinomycetota</taxon>
        <taxon>Actinomycetes</taxon>
        <taxon>Propionibacteriales</taxon>
        <taxon>Propionibacteriaceae</taxon>
        <taxon>Microlunatus</taxon>
    </lineage>
</organism>
<keyword evidence="2" id="KW-1185">Reference proteome</keyword>
<sequence>MFLDVARAIGTVQCAGELHNDEVVRLAAPRSLIGSPLVRRQIGHDLDVNGFDTEHISLAIEQSAITGTTVRTGPESWTQTA</sequence>
<proteinExistence type="predicted"/>
<evidence type="ECO:0000313" key="2">
    <source>
        <dbReference type="Proteomes" id="UP001501490"/>
    </source>
</evidence>
<dbReference type="EMBL" id="BAABAB010000056">
    <property type="protein sequence ID" value="GAA3643314.1"/>
    <property type="molecule type" value="Genomic_DNA"/>
</dbReference>
<accession>A0ABP7AXW6</accession>
<dbReference type="Proteomes" id="UP001501490">
    <property type="component" value="Unassembled WGS sequence"/>
</dbReference>
<comment type="caution">
    <text evidence="1">The sequence shown here is derived from an EMBL/GenBank/DDBJ whole genome shotgun (WGS) entry which is preliminary data.</text>
</comment>
<protein>
    <submittedName>
        <fullName evidence="1">Uncharacterized protein</fullName>
    </submittedName>
</protein>
<name>A0ABP7AXW6_9ACTN</name>